<organism evidence="1">
    <name type="scientific">Aeromonas sp. 19NY04SH05-1</name>
    <dbReference type="NCBI Taxonomy" id="2920537"/>
    <lineage>
        <taxon>Bacteria</taxon>
        <taxon>Pseudomonadati</taxon>
        <taxon>Pseudomonadota</taxon>
        <taxon>Gammaproteobacteria</taxon>
        <taxon>Aeromonadales</taxon>
        <taxon>Aeromonadaceae</taxon>
        <taxon>Aeromonas</taxon>
    </lineage>
</organism>
<protein>
    <submittedName>
        <fullName evidence="1">Uncharacterized protein</fullName>
    </submittedName>
</protein>
<dbReference type="EMBL" id="CP095328">
    <property type="protein sequence ID" value="XAG40198.1"/>
    <property type="molecule type" value="Genomic_DNA"/>
</dbReference>
<accession>A0AAU6T509</accession>
<gene>
    <name evidence="1" type="ORF">MRK42_14465</name>
</gene>
<reference evidence="1" key="1">
    <citation type="submission" date="2022-03" db="EMBL/GenBank/DDBJ databases">
        <title>Sea Food Isolates.</title>
        <authorList>
            <person name="Li C."/>
        </authorList>
    </citation>
    <scope>NUCLEOTIDE SEQUENCE</scope>
    <source>
        <strain evidence="1">19NY04SH05-1</strain>
    </source>
</reference>
<dbReference type="AlphaFoldDB" id="A0AAU6T509"/>
<name>A0AAU6T509_9GAMM</name>
<sequence length="198" mass="22565">MEISQARSLVTQVRHAHRLLEGFYERILLQLDKLASEAANANFRFWGSMEGEGIGKSTSKPSSRAAWSFLPLFQSFYCYQRGGQSEHAKQGDIVLYFRLNTDDAFIDAVPEAMDYDPHTGSSSLELHLYCYTKDAAYSWDDIAEEYPWAKHDVWTTQDQDYPEVACCVKRFSLETVIATPGDIHDWISSQLAHLPSKI</sequence>
<dbReference type="RefSeq" id="WP_338610705.1">
    <property type="nucleotide sequence ID" value="NZ_CP095328.1"/>
</dbReference>
<evidence type="ECO:0000313" key="1">
    <source>
        <dbReference type="EMBL" id="XAG40198.1"/>
    </source>
</evidence>
<proteinExistence type="predicted"/>